<accession>A0A8I3WCS7</accession>
<organism evidence="2 3">
    <name type="scientific">Callithrix jacchus</name>
    <name type="common">White-tufted-ear marmoset</name>
    <name type="synonym">Simia Jacchus</name>
    <dbReference type="NCBI Taxonomy" id="9483"/>
    <lineage>
        <taxon>Eukaryota</taxon>
        <taxon>Metazoa</taxon>
        <taxon>Chordata</taxon>
        <taxon>Craniata</taxon>
        <taxon>Vertebrata</taxon>
        <taxon>Euteleostomi</taxon>
        <taxon>Mammalia</taxon>
        <taxon>Eutheria</taxon>
        <taxon>Euarchontoglires</taxon>
        <taxon>Primates</taxon>
        <taxon>Haplorrhini</taxon>
        <taxon>Platyrrhini</taxon>
        <taxon>Cebidae</taxon>
        <taxon>Callitrichinae</taxon>
        <taxon>Callithrix</taxon>
        <taxon>Callithrix</taxon>
    </lineage>
</organism>
<reference evidence="2" key="2">
    <citation type="submission" date="2025-08" db="UniProtKB">
        <authorList>
            <consortium name="Ensembl"/>
        </authorList>
    </citation>
    <scope>IDENTIFICATION</scope>
</reference>
<name>A0A8I3WCS7_CALJA</name>
<reference evidence="2" key="3">
    <citation type="submission" date="2025-09" db="UniProtKB">
        <authorList>
            <consortium name="Ensembl"/>
        </authorList>
    </citation>
    <scope>IDENTIFICATION</scope>
</reference>
<evidence type="ECO:0000313" key="2">
    <source>
        <dbReference type="Ensembl" id="ENSCJAP00000086149.1"/>
    </source>
</evidence>
<protein>
    <submittedName>
        <fullName evidence="2">Uncharacterized protein</fullName>
    </submittedName>
</protein>
<dbReference type="AlphaFoldDB" id="A0A8I3WCS7"/>
<reference evidence="2 3" key="1">
    <citation type="submission" date="2009-03" db="EMBL/GenBank/DDBJ databases">
        <authorList>
            <person name="Warren W."/>
            <person name="Ye L."/>
            <person name="Minx P."/>
            <person name="Worley K."/>
            <person name="Gibbs R."/>
            <person name="Wilson R.K."/>
        </authorList>
    </citation>
    <scope>NUCLEOTIDE SEQUENCE [LARGE SCALE GENOMIC DNA]</scope>
</reference>
<feature type="compositionally biased region" description="Gly residues" evidence="1">
    <location>
        <begin position="94"/>
        <end position="107"/>
    </location>
</feature>
<evidence type="ECO:0000313" key="3">
    <source>
        <dbReference type="Proteomes" id="UP000008225"/>
    </source>
</evidence>
<proteinExistence type="predicted"/>
<evidence type="ECO:0000256" key="1">
    <source>
        <dbReference type="SAM" id="MobiDB-lite"/>
    </source>
</evidence>
<dbReference type="Ensembl" id="ENSCJAT00000148007.1">
    <property type="protein sequence ID" value="ENSCJAP00000086149.1"/>
    <property type="gene ID" value="ENSCJAG00000070000.1"/>
</dbReference>
<keyword evidence="3" id="KW-1185">Reference proteome</keyword>
<feature type="region of interest" description="Disordered" evidence="1">
    <location>
        <begin position="91"/>
        <end position="110"/>
    </location>
</feature>
<sequence length="202" mass="23047">KNVWRGPAGHSDVKFYPNTPPLPPKIKTRDVTEVFHKYNSIHTIQDFKRYRGEPPFSFTELTGPKNSLSDTSWEREDCLYQNWRLRWEDHLSPGGQGRSEPGGGGCGEPRSRHCTPAWISENGVAVCTVPPSGSWEESIDPKREKNYMCHCSIKRDGISIGEFILRKDETVLKRKPDNTAHSSHQTGFTMLVSFSQDNLRWS</sequence>
<dbReference type="Proteomes" id="UP000008225">
    <property type="component" value="Chromosome 5"/>
</dbReference>
<dbReference type="GeneTree" id="ENSGT00940000155585"/>